<dbReference type="PROSITE" id="PS00149">
    <property type="entry name" value="SULFATASE_2"/>
    <property type="match status" value="1"/>
</dbReference>
<feature type="domain" description="Sulfatase N-terminal" evidence="5">
    <location>
        <begin position="6"/>
        <end position="342"/>
    </location>
</feature>
<dbReference type="InterPro" id="IPR024607">
    <property type="entry name" value="Sulfatase_CS"/>
</dbReference>
<evidence type="ECO:0000313" key="6">
    <source>
        <dbReference type="EMBL" id="MDU0201701.1"/>
    </source>
</evidence>
<evidence type="ECO:0000313" key="7">
    <source>
        <dbReference type="Proteomes" id="UP001260980"/>
    </source>
</evidence>
<gene>
    <name evidence="6" type="ORF">RQP52_11410</name>
</gene>
<dbReference type="InterPro" id="IPR017850">
    <property type="entry name" value="Alkaline_phosphatase_core_sf"/>
</dbReference>
<dbReference type="EMBL" id="JAWCUD010000003">
    <property type="protein sequence ID" value="MDU0201701.1"/>
    <property type="molecule type" value="Genomic_DNA"/>
</dbReference>
<keyword evidence="7" id="KW-1185">Reference proteome</keyword>
<dbReference type="RefSeq" id="WP_315951530.1">
    <property type="nucleotide sequence ID" value="NZ_JAWCUD010000003.1"/>
</dbReference>
<keyword evidence="2" id="KW-0479">Metal-binding</keyword>
<comment type="caution">
    <text evidence="6">The sequence shown here is derived from an EMBL/GenBank/DDBJ whole genome shotgun (WGS) entry which is preliminary data.</text>
</comment>
<evidence type="ECO:0000256" key="3">
    <source>
        <dbReference type="ARBA" id="ARBA00022801"/>
    </source>
</evidence>
<keyword evidence="4" id="KW-0106">Calcium</keyword>
<dbReference type="PANTHER" id="PTHR42693:SF33">
    <property type="entry name" value="ARYLSULFATASE"/>
    <property type="match status" value="1"/>
</dbReference>
<dbReference type="InterPro" id="IPR000917">
    <property type="entry name" value="Sulfatase_N"/>
</dbReference>
<comment type="similarity">
    <text evidence="1">Belongs to the sulfatase family.</text>
</comment>
<keyword evidence="3" id="KW-0378">Hydrolase</keyword>
<dbReference type="SUPFAM" id="SSF53649">
    <property type="entry name" value="Alkaline phosphatase-like"/>
    <property type="match status" value="1"/>
</dbReference>
<proteinExistence type="inferred from homology"/>
<accession>A0ABU3RBS1</accession>
<dbReference type="Proteomes" id="UP001260980">
    <property type="component" value="Unassembled WGS sequence"/>
</dbReference>
<dbReference type="Gene3D" id="3.40.720.10">
    <property type="entry name" value="Alkaline Phosphatase, subunit A"/>
    <property type="match status" value="1"/>
</dbReference>
<evidence type="ECO:0000256" key="4">
    <source>
        <dbReference type="ARBA" id="ARBA00022837"/>
    </source>
</evidence>
<protein>
    <submittedName>
        <fullName evidence="6">Sulfatase-like hydrolase/transferase</fullName>
    </submittedName>
</protein>
<name>A0ABU3RBS1_9BACL</name>
<dbReference type="PANTHER" id="PTHR42693">
    <property type="entry name" value="ARYLSULFATASE FAMILY MEMBER"/>
    <property type="match status" value="1"/>
</dbReference>
<sequence>MQAKRPNVVFLISDDHRDEAIGAFCNTVIQTPILDGLVNNGVSFRNTHIFGGLTGAVCAPSRACVNTGKSIFHTMVGQELHKCEHSSGIRPDIKLMPQSLRESGYYTHAVGKWHNDKASFARSFDGGDKLFFYGMSPHTQVPVQDFDPTGEYPKEREYIEETFSTQLFTDAAVQFVEAYNDESPFYLYVAYTAPHDPRTAPEPYASMYHRDDIPLPSNFSREHPFDNGEMLVRDEKLAALPRDAEEIRQHIADYYAMITHMDSEIGRIVEALKVKGIYENTLIVYTADHGLALGQHGLMGKQNLHEHSVRIPLIMSGVGLPQGRQITGLSSNIDIFPTVAAICDVELPKETEGISLLPLVSEEEGAIRDVVCSVYKDVQRMAMDGQWKLIRYYRSPISGLGTDRVQLFNLMEDPWETTDLSTHAIGAEPKERLTAALEDWMRVTGDFLASSSPSSLVD</sequence>
<reference evidence="6 7" key="1">
    <citation type="submission" date="2023-10" db="EMBL/GenBank/DDBJ databases">
        <title>Paenibacillus strain PFR10 Genome sequencing and assembly.</title>
        <authorList>
            <person name="Kim I."/>
        </authorList>
    </citation>
    <scope>NUCLEOTIDE SEQUENCE [LARGE SCALE GENOMIC DNA]</scope>
    <source>
        <strain evidence="6 7">PFR10</strain>
    </source>
</reference>
<dbReference type="InterPro" id="IPR050738">
    <property type="entry name" value="Sulfatase"/>
</dbReference>
<dbReference type="Pfam" id="PF00884">
    <property type="entry name" value="Sulfatase"/>
    <property type="match status" value="1"/>
</dbReference>
<dbReference type="CDD" id="cd16155">
    <property type="entry name" value="sulfatase_like"/>
    <property type="match status" value="1"/>
</dbReference>
<evidence type="ECO:0000259" key="5">
    <source>
        <dbReference type="Pfam" id="PF00884"/>
    </source>
</evidence>
<organism evidence="6 7">
    <name type="scientific">Paenibacillus violae</name>
    <dbReference type="NCBI Taxonomy" id="3077234"/>
    <lineage>
        <taxon>Bacteria</taxon>
        <taxon>Bacillati</taxon>
        <taxon>Bacillota</taxon>
        <taxon>Bacilli</taxon>
        <taxon>Bacillales</taxon>
        <taxon>Paenibacillaceae</taxon>
        <taxon>Paenibacillus</taxon>
    </lineage>
</organism>
<evidence type="ECO:0000256" key="1">
    <source>
        <dbReference type="ARBA" id="ARBA00008779"/>
    </source>
</evidence>
<evidence type="ECO:0000256" key="2">
    <source>
        <dbReference type="ARBA" id="ARBA00022723"/>
    </source>
</evidence>